<reference evidence="2" key="1">
    <citation type="journal article" date="2020" name="Cell">
        <title>Large-Scale Comparative Analyses of Tick Genomes Elucidate Their Genetic Diversity and Vector Capacities.</title>
        <authorList>
            <consortium name="Tick Genome and Microbiome Consortium (TIGMIC)"/>
            <person name="Jia N."/>
            <person name="Wang J."/>
            <person name="Shi W."/>
            <person name="Du L."/>
            <person name="Sun Y."/>
            <person name="Zhan W."/>
            <person name="Jiang J.F."/>
            <person name="Wang Q."/>
            <person name="Zhang B."/>
            <person name="Ji P."/>
            <person name="Bell-Sakyi L."/>
            <person name="Cui X.M."/>
            <person name="Yuan T.T."/>
            <person name="Jiang B.G."/>
            <person name="Yang W.F."/>
            <person name="Lam T.T."/>
            <person name="Chang Q.C."/>
            <person name="Ding S.J."/>
            <person name="Wang X.J."/>
            <person name="Zhu J.G."/>
            <person name="Ruan X.D."/>
            <person name="Zhao L."/>
            <person name="Wei J.T."/>
            <person name="Ye R.Z."/>
            <person name="Que T.C."/>
            <person name="Du C.H."/>
            <person name="Zhou Y.H."/>
            <person name="Cheng J.X."/>
            <person name="Dai P.F."/>
            <person name="Guo W.B."/>
            <person name="Han X.H."/>
            <person name="Huang E.J."/>
            <person name="Li L.F."/>
            <person name="Wei W."/>
            <person name="Gao Y.C."/>
            <person name="Liu J.Z."/>
            <person name="Shao H.Z."/>
            <person name="Wang X."/>
            <person name="Wang C.C."/>
            <person name="Yang T.C."/>
            <person name="Huo Q.B."/>
            <person name="Li W."/>
            <person name="Chen H.Y."/>
            <person name="Chen S.E."/>
            <person name="Zhou L.G."/>
            <person name="Ni X.B."/>
            <person name="Tian J.H."/>
            <person name="Sheng Y."/>
            <person name="Liu T."/>
            <person name="Pan Y.S."/>
            <person name="Xia L.Y."/>
            <person name="Li J."/>
            <person name="Zhao F."/>
            <person name="Cao W.C."/>
        </authorList>
    </citation>
    <scope>NUCLEOTIDE SEQUENCE</scope>
    <source>
        <strain evidence="2">Rmic-2018</strain>
    </source>
</reference>
<feature type="region of interest" description="Disordered" evidence="1">
    <location>
        <begin position="107"/>
        <end position="139"/>
    </location>
</feature>
<gene>
    <name evidence="2" type="ORF">HPB51_013263</name>
</gene>
<comment type="caution">
    <text evidence="2">The sequence shown here is derived from an EMBL/GenBank/DDBJ whole genome shotgun (WGS) entry which is preliminary data.</text>
</comment>
<proteinExistence type="predicted"/>
<evidence type="ECO:0000313" key="3">
    <source>
        <dbReference type="Proteomes" id="UP000821866"/>
    </source>
</evidence>
<keyword evidence="3" id="KW-1185">Reference proteome</keyword>
<name>A0A9J6E9Y7_RHIMP</name>
<evidence type="ECO:0000256" key="1">
    <source>
        <dbReference type="SAM" id="MobiDB-lite"/>
    </source>
</evidence>
<dbReference type="EMBL" id="JABSTU010000005">
    <property type="protein sequence ID" value="KAH8031146.1"/>
    <property type="molecule type" value="Genomic_DNA"/>
</dbReference>
<sequence>MEYCLCLEACLAFLNELLILCTSLHQAKRSVLLSSRVPSKPVLGSVVSSEFAAVNAMTRPPDDGARIRTPKGATLTPRNSCFELARLGSEEWMYFYAVSFSLKAGRGGITESDEDREKKGGRGNTSTDSLRRSNQEEKR</sequence>
<reference evidence="2" key="2">
    <citation type="submission" date="2021-09" db="EMBL/GenBank/DDBJ databases">
        <authorList>
            <person name="Jia N."/>
            <person name="Wang J."/>
            <person name="Shi W."/>
            <person name="Du L."/>
            <person name="Sun Y."/>
            <person name="Zhan W."/>
            <person name="Jiang J."/>
            <person name="Wang Q."/>
            <person name="Zhang B."/>
            <person name="Ji P."/>
            <person name="Sakyi L.B."/>
            <person name="Cui X."/>
            <person name="Yuan T."/>
            <person name="Jiang B."/>
            <person name="Yang W."/>
            <person name="Lam T.T.-Y."/>
            <person name="Chang Q."/>
            <person name="Ding S."/>
            <person name="Wang X."/>
            <person name="Zhu J."/>
            <person name="Ruan X."/>
            <person name="Zhao L."/>
            <person name="Wei J."/>
            <person name="Que T."/>
            <person name="Du C."/>
            <person name="Cheng J."/>
            <person name="Dai P."/>
            <person name="Han X."/>
            <person name="Huang E."/>
            <person name="Gao Y."/>
            <person name="Liu J."/>
            <person name="Shao H."/>
            <person name="Ye R."/>
            <person name="Li L."/>
            <person name="Wei W."/>
            <person name="Wang X."/>
            <person name="Wang C."/>
            <person name="Huo Q."/>
            <person name="Li W."/>
            <person name="Guo W."/>
            <person name="Chen H."/>
            <person name="Chen S."/>
            <person name="Zhou L."/>
            <person name="Zhou L."/>
            <person name="Ni X."/>
            <person name="Tian J."/>
            <person name="Zhou Y."/>
            <person name="Sheng Y."/>
            <person name="Liu T."/>
            <person name="Pan Y."/>
            <person name="Xia L."/>
            <person name="Li J."/>
            <person name="Zhao F."/>
            <person name="Cao W."/>
        </authorList>
    </citation>
    <scope>NUCLEOTIDE SEQUENCE</scope>
    <source>
        <strain evidence="2">Rmic-2018</strain>
        <tissue evidence="2">Larvae</tissue>
    </source>
</reference>
<dbReference type="AlphaFoldDB" id="A0A9J6E9Y7"/>
<feature type="compositionally biased region" description="Basic and acidic residues" evidence="1">
    <location>
        <begin position="129"/>
        <end position="139"/>
    </location>
</feature>
<organism evidence="2 3">
    <name type="scientific">Rhipicephalus microplus</name>
    <name type="common">Cattle tick</name>
    <name type="synonym">Boophilus microplus</name>
    <dbReference type="NCBI Taxonomy" id="6941"/>
    <lineage>
        <taxon>Eukaryota</taxon>
        <taxon>Metazoa</taxon>
        <taxon>Ecdysozoa</taxon>
        <taxon>Arthropoda</taxon>
        <taxon>Chelicerata</taxon>
        <taxon>Arachnida</taxon>
        <taxon>Acari</taxon>
        <taxon>Parasitiformes</taxon>
        <taxon>Ixodida</taxon>
        <taxon>Ixodoidea</taxon>
        <taxon>Ixodidae</taxon>
        <taxon>Rhipicephalinae</taxon>
        <taxon>Rhipicephalus</taxon>
        <taxon>Boophilus</taxon>
    </lineage>
</organism>
<evidence type="ECO:0000313" key="2">
    <source>
        <dbReference type="EMBL" id="KAH8031146.1"/>
    </source>
</evidence>
<protein>
    <submittedName>
        <fullName evidence="2">Uncharacterized protein</fullName>
    </submittedName>
</protein>
<accession>A0A9J6E9Y7</accession>
<dbReference type="Proteomes" id="UP000821866">
    <property type="component" value="Chromosome 3"/>
</dbReference>